<keyword evidence="4" id="KW-1185">Reference proteome</keyword>
<accession>A0ABV8F0K4</accession>
<feature type="region of interest" description="Disordered" evidence="1">
    <location>
        <begin position="1"/>
        <end position="79"/>
    </location>
</feature>
<keyword evidence="2" id="KW-0472">Membrane</keyword>
<dbReference type="RefSeq" id="WP_386190067.1">
    <property type="nucleotide sequence ID" value="NZ_JBHSBC010000013.1"/>
</dbReference>
<evidence type="ECO:0000256" key="2">
    <source>
        <dbReference type="SAM" id="Phobius"/>
    </source>
</evidence>
<sequence length="202" mass="21884">MSDIDTSHKYGYPPLRTGMPIGRRDTAPVGVPQPEPVAAPTAPFPAYTDEDQAAAADRPPESQPATPAGPPPPPPTAVNPLLQWWQASRDDSAQRKDRGQGWWLMRWMGEQPTSVADHLDYYLHQRDERPDGRCGWGLRTGSPLINGAHAAGYRAYGLSVGLAVTLAAYALGWMAQRPGRFLLLSIGALIVITNLNAWLAGP</sequence>
<protein>
    <submittedName>
        <fullName evidence="3">Uncharacterized protein</fullName>
    </submittedName>
</protein>
<keyword evidence="2" id="KW-0812">Transmembrane</keyword>
<dbReference type="EMBL" id="JBHSBC010000013">
    <property type="protein sequence ID" value="MFC3981401.1"/>
    <property type="molecule type" value="Genomic_DNA"/>
</dbReference>
<proteinExistence type="predicted"/>
<evidence type="ECO:0000256" key="1">
    <source>
        <dbReference type="SAM" id="MobiDB-lite"/>
    </source>
</evidence>
<comment type="caution">
    <text evidence="3">The sequence shown here is derived from an EMBL/GenBank/DDBJ whole genome shotgun (WGS) entry which is preliminary data.</text>
</comment>
<feature type="compositionally biased region" description="Pro residues" evidence="1">
    <location>
        <begin position="67"/>
        <end position="77"/>
    </location>
</feature>
<reference evidence="4" key="1">
    <citation type="journal article" date="2019" name="Int. J. Syst. Evol. Microbiol.">
        <title>The Global Catalogue of Microorganisms (GCM) 10K type strain sequencing project: providing services to taxonomists for standard genome sequencing and annotation.</title>
        <authorList>
            <consortium name="The Broad Institute Genomics Platform"/>
            <consortium name="The Broad Institute Genome Sequencing Center for Infectious Disease"/>
            <person name="Wu L."/>
            <person name="Ma J."/>
        </authorList>
    </citation>
    <scope>NUCLEOTIDE SEQUENCE [LARGE SCALE GENOMIC DNA]</scope>
    <source>
        <strain evidence="4">TBRC 7912</strain>
    </source>
</reference>
<dbReference type="Proteomes" id="UP001595698">
    <property type="component" value="Unassembled WGS sequence"/>
</dbReference>
<feature type="transmembrane region" description="Helical" evidence="2">
    <location>
        <begin position="153"/>
        <end position="174"/>
    </location>
</feature>
<feature type="transmembrane region" description="Helical" evidence="2">
    <location>
        <begin position="181"/>
        <end position="200"/>
    </location>
</feature>
<evidence type="ECO:0000313" key="3">
    <source>
        <dbReference type="EMBL" id="MFC3981401.1"/>
    </source>
</evidence>
<organism evidence="3 4">
    <name type="scientific">Streptosporangium jomthongense</name>
    <dbReference type="NCBI Taxonomy" id="1193683"/>
    <lineage>
        <taxon>Bacteria</taxon>
        <taxon>Bacillati</taxon>
        <taxon>Actinomycetota</taxon>
        <taxon>Actinomycetes</taxon>
        <taxon>Streptosporangiales</taxon>
        <taxon>Streptosporangiaceae</taxon>
        <taxon>Streptosporangium</taxon>
    </lineage>
</organism>
<name>A0ABV8F0K4_9ACTN</name>
<gene>
    <name evidence="3" type="ORF">ACFOYY_14780</name>
</gene>
<evidence type="ECO:0000313" key="4">
    <source>
        <dbReference type="Proteomes" id="UP001595698"/>
    </source>
</evidence>
<keyword evidence="2" id="KW-1133">Transmembrane helix</keyword>